<gene>
    <name evidence="10" type="primary">idi</name>
    <name evidence="11" type="ORF">C6Q15_19670</name>
</gene>
<keyword evidence="8 10" id="KW-0414">Isoprene biosynthesis</keyword>
<keyword evidence="4 10" id="KW-0963">Cytoplasm</keyword>
<dbReference type="EC" id="5.3.3.2" evidence="3 10"/>
<comment type="function">
    <text evidence="10">Catalyzes the 1,3-allylic rearrangement of the homoallylic substrate isopentenyl (IPP) to its highly electrophilic allylic isomer, dimethylallyl diphosphate (DMAPP).</text>
</comment>
<protein>
    <recommendedName>
        <fullName evidence="3 10">Isopentenyl-diphosphate Delta-isomerase</fullName>
        <shortName evidence="10">IPP isomerase</shortName>
        <ecNumber evidence="3 10">5.3.3.2</ecNumber>
    </recommendedName>
    <alternativeName>
        <fullName evidence="10">IPP:DMAPP isomerase</fullName>
    </alternativeName>
    <alternativeName>
        <fullName evidence="10">Isopentenyl pyrophosphate isomerase</fullName>
    </alternativeName>
</protein>
<dbReference type="InterPro" id="IPR015797">
    <property type="entry name" value="NUDIX_hydrolase-like_dom_sf"/>
</dbReference>
<dbReference type="RefSeq" id="WP_012218287.1">
    <property type="nucleotide sequence ID" value="NZ_CADFDE010000006.1"/>
</dbReference>
<proteinExistence type="inferred from homology"/>
<accession>A0A2S9M9L9</accession>
<evidence type="ECO:0000256" key="6">
    <source>
        <dbReference type="ARBA" id="ARBA00022842"/>
    </source>
</evidence>
<comment type="subcellular location">
    <subcellularLocation>
        <location evidence="10">Cytoplasm</location>
    </subcellularLocation>
</comment>
<reference evidence="11 12" key="1">
    <citation type="submission" date="2018-03" db="EMBL/GenBank/DDBJ databases">
        <authorList>
            <person name="Keele B.F."/>
        </authorList>
    </citation>
    <scope>NUCLEOTIDE SEQUENCE [LARGE SCALE GENOMIC DNA]</scope>
    <source>
        <strain evidence="11 12">AU19729</strain>
    </source>
</reference>
<name>A0A2S9M9L9_9BURK</name>
<feature type="binding site" evidence="10">
    <location>
        <position position="85"/>
    </location>
    <ligand>
        <name>Mg(2+)</name>
        <dbReference type="ChEBI" id="CHEBI:18420"/>
    </ligand>
</feature>
<comment type="cofactor">
    <cofactor evidence="10">
        <name>Mn(2+)</name>
        <dbReference type="ChEBI" id="CHEBI:29035"/>
    </cofactor>
    <text evidence="10">Binds 1 Mn(2+) ion per subunit.</text>
</comment>
<feature type="binding site" evidence="10">
    <location>
        <position position="110"/>
    </location>
    <ligand>
        <name>Mn(2+)</name>
        <dbReference type="ChEBI" id="CHEBI:29035"/>
    </ligand>
</feature>
<dbReference type="OMA" id="KAPFDNG"/>
<dbReference type="NCBIfam" id="NF002995">
    <property type="entry name" value="PRK03759.1"/>
    <property type="match status" value="1"/>
</dbReference>
<sequence length="176" mass="20421">MEERLILVDTDDRPIGICEKMRAHHEGLLHRAFSIFVFDSAGRLLLQQRALNKYHSGGLWSNTCCGHPRPREALPDAVRRRLGEEMGFACELRPVDALVYRARFENDLIEHEFVHIHVGRFDGTVAPDFAEVAAWRWIDVPTLLEWMADEPSAFTVWFHCMIERAGLPVLHRWAHR</sequence>
<evidence type="ECO:0000256" key="5">
    <source>
        <dbReference type="ARBA" id="ARBA00022723"/>
    </source>
</evidence>
<dbReference type="Proteomes" id="UP000238982">
    <property type="component" value="Unassembled WGS sequence"/>
</dbReference>
<dbReference type="SUPFAM" id="SSF55811">
    <property type="entry name" value="Nudix"/>
    <property type="match status" value="1"/>
</dbReference>
<dbReference type="InterPro" id="IPR000086">
    <property type="entry name" value="NUDIX_hydrolase_dom"/>
</dbReference>
<evidence type="ECO:0000256" key="4">
    <source>
        <dbReference type="ARBA" id="ARBA00022490"/>
    </source>
</evidence>
<feature type="binding site" evidence="10">
    <location>
        <position position="24"/>
    </location>
    <ligand>
        <name>Mn(2+)</name>
        <dbReference type="ChEBI" id="CHEBI:29035"/>
    </ligand>
</feature>
<evidence type="ECO:0000313" key="12">
    <source>
        <dbReference type="Proteomes" id="UP000238982"/>
    </source>
</evidence>
<dbReference type="GO" id="GO:0004452">
    <property type="term" value="F:isopentenyl-diphosphate delta-isomerase activity"/>
    <property type="evidence" value="ECO:0007669"/>
    <property type="project" value="UniProtKB-UniRule"/>
</dbReference>
<dbReference type="PANTHER" id="PTHR10885">
    <property type="entry name" value="ISOPENTENYL-DIPHOSPHATE DELTA-ISOMERASE"/>
    <property type="match status" value="1"/>
</dbReference>
<keyword evidence="7 10" id="KW-0464">Manganese</keyword>
<feature type="active site" evidence="10">
    <location>
        <position position="112"/>
    </location>
</feature>
<evidence type="ECO:0000256" key="3">
    <source>
        <dbReference type="ARBA" id="ARBA00012057"/>
    </source>
</evidence>
<evidence type="ECO:0000256" key="1">
    <source>
        <dbReference type="ARBA" id="ARBA00004826"/>
    </source>
</evidence>
<feature type="binding site" evidence="10">
    <location>
        <position position="67"/>
    </location>
    <ligand>
        <name>Mn(2+)</name>
        <dbReference type="ChEBI" id="CHEBI:29035"/>
    </ligand>
</feature>
<dbReference type="PROSITE" id="PS51462">
    <property type="entry name" value="NUDIX"/>
    <property type="match status" value="1"/>
</dbReference>
<keyword evidence="6 10" id="KW-0460">Magnesium</keyword>
<dbReference type="InterPro" id="IPR011876">
    <property type="entry name" value="IsopentenylPP_isomerase_typ1"/>
</dbReference>
<dbReference type="GO" id="GO:0046872">
    <property type="term" value="F:metal ion binding"/>
    <property type="evidence" value="ECO:0007669"/>
    <property type="project" value="UniProtKB-KW"/>
</dbReference>
<dbReference type="InterPro" id="IPR056375">
    <property type="entry name" value="Idi_bact"/>
</dbReference>
<evidence type="ECO:0000256" key="8">
    <source>
        <dbReference type="ARBA" id="ARBA00023229"/>
    </source>
</evidence>
<dbReference type="UniPathway" id="UPA00059">
    <property type="reaction ID" value="UER00104"/>
</dbReference>
<keyword evidence="9 10" id="KW-0413">Isomerase</keyword>
<keyword evidence="5 10" id="KW-0479">Metal-binding</keyword>
<comment type="pathway">
    <text evidence="1 10">Isoprenoid biosynthesis; dimethylallyl diphosphate biosynthesis; dimethylallyl diphosphate from isopentenyl diphosphate: step 1/1.</text>
</comment>
<dbReference type="Gene3D" id="3.90.79.10">
    <property type="entry name" value="Nucleoside Triphosphate Pyrophosphohydrolase"/>
    <property type="match status" value="1"/>
</dbReference>
<dbReference type="KEGG" id="bmk:DM80_6389"/>
<evidence type="ECO:0000313" key="11">
    <source>
        <dbReference type="EMBL" id="PRF58502.1"/>
    </source>
</evidence>
<comment type="caution">
    <text evidence="11">The sequence shown here is derived from an EMBL/GenBank/DDBJ whole genome shotgun (WGS) entry which is preliminary data.</text>
</comment>
<evidence type="ECO:0000256" key="10">
    <source>
        <dbReference type="HAMAP-Rule" id="MF_00202"/>
    </source>
</evidence>
<dbReference type="AlphaFoldDB" id="A0A2S9M9L9"/>
<dbReference type="GO" id="GO:0009240">
    <property type="term" value="P:isopentenyl diphosphate biosynthetic process"/>
    <property type="evidence" value="ECO:0007669"/>
    <property type="project" value="TreeGrafter"/>
</dbReference>
<dbReference type="EMBL" id="PVGH01000076">
    <property type="protein sequence ID" value="PRF58502.1"/>
    <property type="molecule type" value="Genomic_DNA"/>
</dbReference>
<organism evidence="11 12">
    <name type="scientific">Burkholderia multivorans</name>
    <dbReference type="NCBI Taxonomy" id="87883"/>
    <lineage>
        <taxon>Bacteria</taxon>
        <taxon>Pseudomonadati</taxon>
        <taxon>Pseudomonadota</taxon>
        <taxon>Betaproteobacteria</taxon>
        <taxon>Burkholderiales</taxon>
        <taxon>Burkholderiaceae</taxon>
        <taxon>Burkholderia</taxon>
        <taxon>Burkholderia cepacia complex</taxon>
    </lineage>
</organism>
<dbReference type="CDD" id="cd02885">
    <property type="entry name" value="NUDIX_IPP_Isomerase"/>
    <property type="match status" value="1"/>
</dbReference>
<comment type="catalytic activity">
    <reaction evidence="10">
        <text>isopentenyl diphosphate = dimethylallyl diphosphate</text>
        <dbReference type="Rhea" id="RHEA:23284"/>
        <dbReference type="ChEBI" id="CHEBI:57623"/>
        <dbReference type="ChEBI" id="CHEBI:128769"/>
        <dbReference type="EC" id="5.3.3.2"/>
    </reaction>
</comment>
<comment type="cofactor">
    <cofactor evidence="10">
        <name>Mg(2+)</name>
        <dbReference type="ChEBI" id="CHEBI:18420"/>
    </cofactor>
    <text evidence="10">Binds 1 Mg(2+) ion per subunit. The magnesium ion binds only when substrate is bound.</text>
</comment>
<feature type="active site" evidence="10">
    <location>
        <position position="65"/>
    </location>
</feature>
<dbReference type="SMR" id="A0A2S9M9L9"/>
<dbReference type="NCBIfam" id="TIGR02150">
    <property type="entry name" value="IPP_isom_1"/>
    <property type="match status" value="1"/>
</dbReference>
<dbReference type="OrthoDB" id="9809458at2"/>
<dbReference type="Pfam" id="PF00293">
    <property type="entry name" value="NUDIX"/>
    <property type="match status" value="1"/>
</dbReference>
<dbReference type="PANTHER" id="PTHR10885:SF0">
    <property type="entry name" value="ISOPENTENYL-DIPHOSPHATE DELTA-ISOMERASE"/>
    <property type="match status" value="1"/>
</dbReference>
<feature type="binding site" evidence="10">
    <location>
        <position position="112"/>
    </location>
    <ligand>
        <name>Mn(2+)</name>
        <dbReference type="ChEBI" id="CHEBI:29035"/>
    </ligand>
</feature>
<evidence type="ECO:0000256" key="9">
    <source>
        <dbReference type="ARBA" id="ARBA00023235"/>
    </source>
</evidence>
<evidence type="ECO:0000256" key="2">
    <source>
        <dbReference type="ARBA" id="ARBA00007579"/>
    </source>
</evidence>
<dbReference type="PIRSF" id="PIRSF018427">
    <property type="entry name" value="Isopntndiph_ism"/>
    <property type="match status" value="1"/>
</dbReference>
<comment type="similarity">
    <text evidence="2 10">Belongs to the IPP isomerase type 1 family.</text>
</comment>
<feature type="binding site" evidence="10">
    <location>
        <position position="30"/>
    </location>
    <ligand>
        <name>Mn(2+)</name>
        <dbReference type="ChEBI" id="CHEBI:29035"/>
    </ligand>
</feature>
<dbReference type="HAMAP" id="MF_00202">
    <property type="entry name" value="Idi"/>
    <property type="match status" value="1"/>
</dbReference>
<dbReference type="GO" id="GO:0005737">
    <property type="term" value="C:cytoplasm"/>
    <property type="evidence" value="ECO:0007669"/>
    <property type="project" value="UniProtKB-SubCell"/>
</dbReference>
<dbReference type="GO" id="GO:0050992">
    <property type="term" value="P:dimethylallyl diphosphate biosynthetic process"/>
    <property type="evidence" value="ECO:0007669"/>
    <property type="project" value="UniProtKB-UniRule"/>
</dbReference>
<evidence type="ECO:0000256" key="7">
    <source>
        <dbReference type="ARBA" id="ARBA00023211"/>
    </source>
</evidence>